<dbReference type="InterPro" id="IPR013525">
    <property type="entry name" value="ABC2_TM"/>
</dbReference>
<dbReference type="EMBL" id="CP060096">
    <property type="protein sequence ID" value="QSZ27794.1"/>
    <property type="molecule type" value="Genomic_DNA"/>
</dbReference>
<evidence type="ECO:0000256" key="2">
    <source>
        <dbReference type="ARBA" id="ARBA00022692"/>
    </source>
</evidence>
<dbReference type="AlphaFoldDB" id="A0A975AWL0"/>
<proteinExistence type="predicted"/>
<feature type="transmembrane region" description="Helical" evidence="5">
    <location>
        <begin position="588"/>
        <end position="607"/>
    </location>
</feature>
<keyword evidence="8" id="KW-1185">Reference proteome</keyword>
<feature type="transmembrane region" description="Helical" evidence="5">
    <location>
        <begin position="619"/>
        <end position="641"/>
    </location>
</feature>
<dbReference type="RefSeq" id="WP_284680512.1">
    <property type="nucleotide sequence ID" value="NZ_CP060096.1"/>
</dbReference>
<keyword evidence="2 5" id="KW-0812">Transmembrane</keyword>
<feature type="domain" description="ABC-2 type transporter transmembrane" evidence="6">
    <location>
        <begin position="24"/>
        <end position="172"/>
    </location>
</feature>
<dbReference type="InterPro" id="IPR017501">
    <property type="entry name" value="Phage_infect_YhgE_C"/>
</dbReference>
<comment type="subcellular location">
    <subcellularLocation>
        <location evidence="1">Membrane</location>
        <topology evidence="1">Multi-pass membrane protein</topology>
    </subcellularLocation>
</comment>
<keyword evidence="4 5" id="KW-0472">Membrane</keyword>
<accession>A0A975AWL0</accession>
<dbReference type="InterPro" id="IPR023908">
    <property type="entry name" value="xxxLxxG_rpt"/>
</dbReference>
<evidence type="ECO:0000313" key="7">
    <source>
        <dbReference type="EMBL" id="QSZ27794.1"/>
    </source>
</evidence>
<dbReference type="NCBIfam" id="TIGR03061">
    <property type="entry name" value="pip_yhgE_Nterm"/>
    <property type="match status" value="1"/>
</dbReference>
<dbReference type="PANTHER" id="PTHR43077">
    <property type="entry name" value="TRANSPORT PERMEASE YVFS-RELATED"/>
    <property type="match status" value="1"/>
</dbReference>
<feature type="transmembrane region" description="Helical" evidence="5">
    <location>
        <begin position="20"/>
        <end position="43"/>
    </location>
</feature>
<sequence length="741" mass="80277">MKAFNVANLEIQRLLKRRFIRVALITIVFMPLLYSSLYLYAFWDPYSKLDKLPVAVINQDKDRVYDGRTVNYGSDIIKDLKNNNDFKWSFVDYKTGIDGLKGKKYYFMIVIPEDFTENVISADSNNPKKANIEYITNDKKNFLATQIGNKAIENLQHKIAASVRKGYINSIFTNINDIGNGLRKASDAENKLANGTLAIYDGVKKLSNGINNAQDGSNQIKSGALNINSGLNQALSGSTDLYNGTDLLANKFLEANNESNMLLTGMGSIKKGITGINQGLNSAAVGANKLKAGINSLVGGYNQAGENISSFVGSVTQMGSGLNHISTALNGAQSALGDYLSKHPEAKNDPELQGALAAITQSNEGLTQINQNLNSSMPKIQQLNGALGQLKSAAGDINNGIDNLSGGLSQMSQISGQLADRGNKLYNGLVQFTGGVSLAGEKLKDVSNGLYALNNGIKSLSDGSLRLYNGADTLSNGMNLLSNGSKELEDGSKKLYDNQVLLAQKLNNASQKIISSGVTKAKKDMINEPVVIDKKRFNPVANYGIGFAPYFIPLSLWVGALIIFFIIDIFNKEQYDGISDVSIAAGKFISISMVGILQSVISSFVLIEALKLPVNNLFYYYLINAVMSVAFVAIIQLLVMLFGMAGRFFAIVLLILQLTSSGGTFPMELVPRFFNIINPYLPMTYGVAALREAISGSNISVILDNILIIAGFGALFFLFTILLAEKAEKIKIVQKLRQDLS</sequence>
<dbReference type="Proteomes" id="UP000671913">
    <property type="component" value="Chromosome"/>
</dbReference>
<dbReference type="KEGG" id="aaut:ACETAC_02555"/>
<evidence type="ECO:0000256" key="3">
    <source>
        <dbReference type="ARBA" id="ARBA00022989"/>
    </source>
</evidence>
<dbReference type="Gene3D" id="3.40.1710.10">
    <property type="entry name" value="abc type-2 transporter like domain"/>
    <property type="match status" value="1"/>
</dbReference>
<dbReference type="SUPFAM" id="SSF58104">
    <property type="entry name" value="Methyl-accepting chemotaxis protein (MCP) signaling domain"/>
    <property type="match status" value="1"/>
</dbReference>
<feature type="transmembrane region" description="Helical" evidence="5">
    <location>
        <begin position="648"/>
        <end position="665"/>
    </location>
</feature>
<organism evidence="7 8">
    <name type="scientific">Aceticella autotrophica</name>
    <dbReference type="NCBI Taxonomy" id="2755338"/>
    <lineage>
        <taxon>Bacteria</taxon>
        <taxon>Bacillati</taxon>
        <taxon>Bacillota</taxon>
        <taxon>Clostridia</taxon>
        <taxon>Thermoanaerobacterales</taxon>
        <taxon>Thermoanaerobacteraceae</taxon>
        <taxon>Aceticella</taxon>
    </lineage>
</organism>
<dbReference type="NCBIfam" id="TIGR03062">
    <property type="entry name" value="pip_yhgE_Cterm"/>
    <property type="match status" value="1"/>
</dbReference>
<dbReference type="GO" id="GO:0016020">
    <property type="term" value="C:membrane"/>
    <property type="evidence" value="ECO:0007669"/>
    <property type="project" value="UniProtKB-SubCell"/>
</dbReference>
<dbReference type="InterPro" id="IPR017500">
    <property type="entry name" value="Phage_infect_YhgE_N"/>
</dbReference>
<name>A0A975AWL0_9THEO</name>
<evidence type="ECO:0000259" key="6">
    <source>
        <dbReference type="Pfam" id="PF12698"/>
    </source>
</evidence>
<dbReference type="Gene3D" id="1.10.287.950">
    <property type="entry name" value="Methyl-accepting chemotaxis protein"/>
    <property type="match status" value="1"/>
</dbReference>
<evidence type="ECO:0000313" key="8">
    <source>
        <dbReference type="Proteomes" id="UP000671913"/>
    </source>
</evidence>
<reference evidence="7" key="1">
    <citation type="submission" date="2020-08" db="EMBL/GenBank/DDBJ databases">
        <title>Genomic insights into the carbon and energy metabolism of the first obligate autotrophic acetogenic bacterium Aceticella autotrophica gen. nov., sp. nov.</title>
        <authorList>
            <person name="Toshchakov S.V."/>
            <person name="Elcheninov A.G."/>
            <person name="Kublanov I.V."/>
            <person name="Frolov E.N."/>
            <person name="Lebedinsky A.V."/>
        </authorList>
    </citation>
    <scope>NUCLEOTIDE SEQUENCE</scope>
    <source>
        <strain evidence="7">3443-3Ac</strain>
    </source>
</reference>
<dbReference type="InterPro" id="IPR051328">
    <property type="entry name" value="T7SS_ABC-Transporter"/>
</dbReference>
<feature type="transmembrane region" description="Helical" evidence="5">
    <location>
        <begin position="706"/>
        <end position="724"/>
    </location>
</feature>
<dbReference type="Pfam" id="PF12698">
    <property type="entry name" value="ABC2_membrane_3"/>
    <property type="match status" value="2"/>
</dbReference>
<dbReference type="NCBIfam" id="TIGR03057">
    <property type="entry name" value="xxxLxxG_by_4"/>
    <property type="match status" value="1"/>
</dbReference>
<keyword evidence="3 5" id="KW-1133">Transmembrane helix</keyword>
<feature type="domain" description="ABC-2 type transporter transmembrane" evidence="6">
    <location>
        <begin position="475"/>
        <end position="722"/>
    </location>
</feature>
<feature type="transmembrane region" description="Helical" evidence="5">
    <location>
        <begin position="547"/>
        <end position="567"/>
    </location>
</feature>
<dbReference type="PANTHER" id="PTHR43077:SF5">
    <property type="entry name" value="PHAGE INFECTION PROTEIN"/>
    <property type="match status" value="1"/>
</dbReference>
<dbReference type="GO" id="GO:0140359">
    <property type="term" value="F:ABC-type transporter activity"/>
    <property type="evidence" value="ECO:0007669"/>
    <property type="project" value="InterPro"/>
</dbReference>
<evidence type="ECO:0000256" key="4">
    <source>
        <dbReference type="ARBA" id="ARBA00023136"/>
    </source>
</evidence>
<protein>
    <submittedName>
        <fullName evidence="7">YhgE/Pip domain-containing protein</fullName>
    </submittedName>
</protein>
<evidence type="ECO:0000256" key="1">
    <source>
        <dbReference type="ARBA" id="ARBA00004141"/>
    </source>
</evidence>
<gene>
    <name evidence="7" type="ORF">ACETAC_02555</name>
</gene>
<evidence type="ECO:0000256" key="5">
    <source>
        <dbReference type="SAM" id="Phobius"/>
    </source>
</evidence>